<comment type="caution">
    <text evidence="12">The sequence shown here is derived from an EMBL/GenBank/DDBJ whole genome shotgun (WGS) entry which is preliminary data.</text>
</comment>
<feature type="chain" id="PRO_5002641872" evidence="9">
    <location>
        <begin position="23"/>
        <end position="620"/>
    </location>
</feature>
<dbReference type="SUPFAM" id="SSF82689">
    <property type="entry name" value="Mechanosensitive channel protein MscS (YggB), C-terminal domain"/>
    <property type="match status" value="1"/>
</dbReference>
<keyword evidence="3" id="KW-1003">Cell membrane</keyword>
<dbReference type="AlphaFoldDB" id="A1ZSN7"/>
<dbReference type="GO" id="GO:0005886">
    <property type="term" value="C:plasma membrane"/>
    <property type="evidence" value="ECO:0007669"/>
    <property type="project" value="UniProtKB-SubCell"/>
</dbReference>
<feature type="transmembrane region" description="Helical" evidence="8">
    <location>
        <begin position="416"/>
        <end position="442"/>
    </location>
</feature>
<dbReference type="InterPro" id="IPR023408">
    <property type="entry name" value="MscS_beta-dom_sf"/>
</dbReference>
<evidence type="ECO:0000256" key="3">
    <source>
        <dbReference type="ARBA" id="ARBA00022475"/>
    </source>
</evidence>
<organism evidence="12 13">
    <name type="scientific">Microscilla marina ATCC 23134</name>
    <dbReference type="NCBI Taxonomy" id="313606"/>
    <lineage>
        <taxon>Bacteria</taxon>
        <taxon>Pseudomonadati</taxon>
        <taxon>Bacteroidota</taxon>
        <taxon>Cytophagia</taxon>
        <taxon>Cytophagales</taxon>
        <taxon>Microscillaceae</taxon>
        <taxon>Microscilla</taxon>
    </lineage>
</organism>
<dbReference type="EMBL" id="AAWS01000032">
    <property type="protein sequence ID" value="EAY26617.1"/>
    <property type="molecule type" value="Genomic_DNA"/>
</dbReference>
<evidence type="ECO:0000313" key="13">
    <source>
        <dbReference type="Proteomes" id="UP000004095"/>
    </source>
</evidence>
<reference evidence="12 13" key="1">
    <citation type="submission" date="2007-01" db="EMBL/GenBank/DDBJ databases">
        <authorList>
            <person name="Haygood M."/>
            <person name="Podell S."/>
            <person name="Anderson C."/>
            <person name="Hopkinson B."/>
            <person name="Roe K."/>
            <person name="Barbeau K."/>
            <person name="Gaasterland T."/>
            <person name="Ferriera S."/>
            <person name="Johnson J."/>
            <person name="Kravitz S."/>
            <person name="Beeson K."/>
            <person name="Sutton G."/>
            <person name="Rogers Y.-H."/>
            <person name="Friedman R."/>
            <person name="Frazier M."/>
            <person name="Venter J.C."/>
        </authorList>
    </citation>
    <scope>NUCLEOTIDE SEQUENCE [LARGE SCALE GENOMIC DNA]</scope>
    <source>
        <strain evidence="12 13">ATCC 23134</strain>
    </source>
</reference>
<dbReference type="InterPro" id="IPR010920">
    <property type="entry name" value="LSM_dom_sf"/>
</dbReference>
<feature type="transmembrane region" description="Helical" evidence="8">
    <location>
        <begin position="386"/>
        <end position="404"/>
    </location>
</feature>
<feature type="signal peptide" evidence="9">
    <location>
        <begin position="1"/>
        <end position="22"/>
    </location>
</feature>
<name>A1ZSN7_MICM2</name>
<evidence type="ECO:0000259" key="11">
    <source>
        <dbReference type="Pfam" id="PF21082"/>
    </source>
</evidence>
<feature type="transmembrane region" description="Helical" evidence="8">
    <location>
        <begin position="222"/>
        <end position="240"/>
    </location>
</feature>
<dbReference type="Gene3D" id="2.30.30.60">
    <property type="match status" value="1"/>
</dbReference>
<keyword evidence="4 8" id="KW-0812">Transmembrane</keyword>
<dbReference type="RefSeq" id="WP_002700624.1">
    <property type="nucleotide sequence ID" value="NZ_AAWS01000032.1"/>
</dbReference>
<dbReference type="InterPro" id="IPR049278">
    <property type="entry name" value="MS_channel_C"/>
</dbReference>
<dbReference type="InterPro" id="IPR006685">
    <property type="entry name" value="MscS_channel_2nd"/>
</dbReference>
<evidence type="ECO:0000256" key="6">
    <source>
        <dbReference type="ARBA" id="ARBA00023136"/>
    </source>
</evidence>
<evidence type="ECO:0000256" key="2">
    <source>
        <dbReference type="ARBA" id="ARBA00008017"/>
    </source>
</evidence>
<keyword evidence="13" id="KW-1185">Reference proteome</keyword>
<feature type="transmembrane region" description="Helical" evidence="8">
    <location>
        <begin position="334"/>
        <end position="355"/>
    </location>
</feature>
<feature type="region of interest" description="Disordered" evidence="7">
    <location>
        <begin position="596"/>
        <end position="620"/>
    </location>
</feature>
<keyword evidence="9" id="KW-0732">Signal</keyword>
<feature type="domain" description="Mechanosensitive ion channel MscS C-terminal" evidence="11">
    <location>
        <begin position="504"/>
        <end position="584"/>
    </location>
</feature>
<dbReference type="PANTHER" id="PTHR30221">
    <property type="entry name" value="SMALL-CONDUCTANCE MECHANOSENSITIVE CHANNEL"/>
    <property type="match status" value="1"/>
</dbReference>
<dbReference type="InterPro" id="IPR011066">
    <property type="entry name" value="MscS_channel_C_sf"/>
</dbReference>
<proteinExistence type="inferred from homology"/>
<comment type="similarity">
    <text evidence="2">Belongs to the MscS (TC 1.A.23) family.</text>
</comment>
<evidence type="ECO:0000256" key="7">
    <source>
        <dbReference type="SAM" id="MobiDB-lite"/>
    </source>
</evidence>
<comment type="subcellular location">
    <subcellularLocation>
        <location evidence="1">Cell membrane</location>
        <topology evidence="1">Multi-pass membrane protein</topology>
    </subcellularLocation>
</comment>
<dbReference type="GO" id="GO:0008381">
    <property type="term" value="F:mechanosensitive monoatomic ion channel activity"/>
    <property type="evidence" value="ECO:0007669"/>
    <property type="project" value="InterPro"/>
</dbReference>
<dbReference type="eggNOG" id="COG3264">
    <property type="taxonomic scope" value="Bacteria"/>
</dbReference>
<accession>A1ZSN7</accession>
<dbReference type="Proteomes" id="UP000004095">
    <property type="component" value="Unassembled WGS sequence"/>
</dbReference>
<dbReference type="InterPro" id="IPR045275">
    <property type="entry name" value="MscS_archaea/bacteria_type"/>
</dbReference>
<protein>
    <submittedName>
        <fullName evidence="12">Mechanosensitive ion channel family protein</fullName>
    </submittedName>
</protein>
<dbReference type="Pfam" id="PF00924">
    <property type="entry name" value="MS_channel_2nd"/>
    <property type="match status" value="1"/>
</dbReference>
<feature type="transmembrane region" description="Helical" evidence="8">
    <location>
        <begin position="291"/>
        <end position="311"/>
    </location>
</feature>
<gene>
    <name evidence="12" type="ORF">M23134_06146</name>
</gene>
<sequence>MNNKTILQVLGWLLLVTSVGLAQQKVDSVVKLDSVAKTKEDSLIQKKKAKADSVKKRMEVEIDSLKQVADSLSKASISSGNKEERKRLSAKSDSIKALADTLTKEADLTYLKASARPVVLDKDTLFYVYENLGPYSAEDRASSTEARLRELVARFNYNPDSLRVGKSQTTWNIVYGSKVLFSVLANEAKLQKLSQQQVAENYLKIIKPKIIVFRKKSAVRKWIAEIGWVILILVIVYFLYRAMNVFFKYALKKTYDAREKYFNGITIKNYEVLAPHRQLQLAFLVIKTVRLVTLLIVLYLALPLIFSIFPATKGIANTLLSYILDPLRRAVTSIINYIPHLFEIIVIVIGTRYLLKAMHYFADEVAAGKLVINGFYADWAAPTYNIVRVIVYGFMFVLVFPHLPGSDSPIFKGVSVFFGVLFSLGSSSAISNIVAGLVITYMRPFQKHDRVKIGEVVGDVIEKSLLVTRIKTVKNEEITIPNSSILNGHTINFTSSKQYLIHSTITIGYDVPWRQVHALLIDAADNTKYIVQDPPPFVLQTSLDDFYVSYEVNAYISDTSKIQEAHSAIHQHIQDKFNEAGVEILSPHYRAVRDGGQQTNPVEYLPKDYQSPPMKVKRVD</sequence>
<evidence type="ECO:0000256" key="5">
    <source>
        <dbReference type="ARBA" id="ARBA00022989"/>
    </source>
</evidence>
<evidence type="ECO:0000256" key="1">
    <source>
        <dbReference type="ARBA" id="ARBA00004651"/>
    </source>
</evidence>
<evidence type="ECO:0000256" key="9">
    <source>
        <dbReference type="SAM" id="SignalP"/>
    </source>
</evidence>
<evidence type="ECO:0000313" key="12">
    <source>
        <dbReference type="EMBL" id="EAY26617.1"/>
    </source>
</evidence>
<dbReference type="OrthoDB" id="9809206at2"/>
<feature type="domain" description="Mechanosensitive ion channel MscS" evidence="10">
    <location>
        <begin position="429"/>
        <end position="494"/>
    </location>
</feature>
<keyword evidence="5 8" id="KW-1133">Transmembrane helix</keyword>
<evidence type="ECO:0000256" key="4">
    <source>
        <dbReference type="ARBA" id="ARBA00022692"/>
    </source>
</evidence>
<dbReference type="Pfam" id="PF21082">
    <property type="entry name" value="MS_channel_3rd"/>
    <property type="match status" value="1"/>
</dbReference>
<dbReference type="PANTHER" id="PTHR30221:SF18">
    <property type="entry name" value="SLL0590 PROTEIN"/>
    <property type="match status" value="1"/>
</dbReference>
<keyword evidence="6 8" id="KW-0472">Membrane</keyword>
<dbReference type="SUPFAM" id="SSF50182">
    <property type="entry name" value="Sm-like ribonucleoproteins"/>
    <property type="match status" value="1"/>
</dbReference>
<evidence type="ECO:0000256" key="8">
    <source>
        <dbReference type="SAM" id="Phobius"/>
    </source>
</evidence>
<dbReference type="Gene3D" id="3.30.70.100">
    <property type="match status" value="1"/>
</dbReference>
<evidence type="ECO:0000259" key="10">
    <source>
        <dbReference type="Pfam" id="PF00924"/>
    </source>
</evidence>